<keyword evidence="3 7" id="KW-0813">Transport</keyword>
<dbReference type="PANTHER" id="PTHR13768">
    <property type="entry name" value="SOLUBLE NSF ATTACHMENT PROTEIN SNAP"/>
    <property type="match status" value="1"/>
</dbReference>
<proteinExistence type="inferred from homology"/>
<dbReference type="InterPro" id="IPR011990">
    <property type="entry name" value="TPR-like_helical_dom_sf"/>
</dbReference>
<evidence type="ECO:0000256" key="1">
    <source>
        <dbReference type="ARBA" id="ARBA00004170"/>
    </source>
</evidence>
<reference evidence="8" key="1">
    <citation type="submission" date="2021-06" db="EMBL/GenBank/DDBJ databases">
        <authorList>
            <person name="Kallberg Y."/>
            <person name="Tangrot J."/>
            <person name="Rosling A."/>
        </authorList>
    </citation>
    <scope>NUCLEOTIDE SEQUENCE</scope>
    <source>
        <strain evidence="8">IN212</strain>
    </source>
</reference>
<dbReference type="EMBL" id="CAJVPZ010000701">
    <property type="protein sequence ID" value="CAG8473890.1"/>
    <property type="molecule type" value="Genomic_DNA"/>
</dbReference>
<protein>
    <submittedName>
        <fullName evidence="8">10377_t:CDS:1</fullName>
    </submittedName>
</protein>
<dbReference type="Pfam" id="PF14938">
    <property type="entry name" value="SNAP"/>
    <property type="match status" value="1"/>
</dbReference>
<dbReference type="PRINTS" id="PR00448">
    <property type="entry name" value="NSFATTACHMNT"/>
</dbReference>
<comment type="subcellular location">
    <subcellularLocation>
        <location evidence="1 7">Membrane</location>
        <topology evidence="1 7">Peripheral membrane protein</topology>
    </subcellularLocation>
</comment>
<evidence type="ECO:0000256" key="4">
    <source>
        <dbReference type="ARBA" id="ARBA00022892"/>
    </source>
</evidence>
<dbReference type="CDD" id="cd15832">
    <property type="entry name" value="SNAP"/>
    <property type="match status" value="1"/>
</dbReference>
<keyword evidence="4 7" id="KW-0931">ER-Golgi transport</keyword>
<evidence type="ECO:0000313" key="9">
    <source>
        <dbReference type="Proteomes" id="UP000789396"/>
    </source>
</evidence>
<dbReference type="AlphaFoldDB" id="A0A9N8W7V9"/>
<dbReference type="OrthoDB" id="9984275at2759"/>
<comment type="similarity">
    <text evidence="2 7">Belongs to the SNAP family.</text>
</comment>
<dbReference type="InterPro" id="IPR000744">
    <property type="entry name" value="NSF_attach"/>
</dbReference>
<dbReference type="Proteomes" id="UP000789396">
    <property type="component" value="Unassembled WGS sequence"/>
</dbReference>
<comment type="function">
    <text evidence="7">Required for vesicular transport between the endoplasmic reticulum and the Golgi apparatus.</text>
</comment>
<gene>
    <name evidence="8" type="ORF">RFULGI_LOCUS1240</name>
</gene>
<evidence type="ECO:0000256" key="3">
    <source>
        <dbReference type="ARBA" id="ARBA00022448"/>
    </source>
</evidence>
<dbReference type="GO" id="GO:0031201">
    <property type="term" value="C:SNARE complex"/>
    <property type="evidence" value="ECO:0007669"/>
    <property type="project" value="TreeGrafter"/>
</dbReference>
<accession>A0A9N8W7V9</accession>
<dbReference type="GO" id="GO:0019905">
    <property type="term" value="F:syntaxin binding"/>
    <property type="evidence" value="ECO:0007669"/>
    <property type="project" value="TreeGrafter"/>
</dbReference>
<dbReference type="GO" id="GO:0005483">
    <property type="term" value="F:soluble NSF attachment protein activity"/>
    <property type="evidence" value="ECO:0007669"/>
    <property type="project" value="UniProtKB-ARBA"/>
</dbReference>
<dbReference type="GO" id="GO:0035494">
    <property type="term" value="P:SNARE complex disassembly"/>
    <property type="evidence" value="ECO:0007669"/>
    <property type="project" value="TreeGrafter"/>
</dbReference>
<dbReference type="SUPFAM" id="SSF48452">
    <property type="entry name" value="TPR-like"/>
    <property type="match status" value="1"/>
</dbReference>
<evidence type="ECO:0000256" key="6">
    <source>
        <dbReference type="ARBA" id="ARBA00023136"/>
    </source>
</evidence>
<keyword evidence="6 7" id="KW-0472">Membrane</keyword>
<keyword evidence="5 7" id="KW-0653">Protein transport</keyword>
<evidence type="ECO:0000256" key="2">
    <source>
        <dbReference type="ARBA" id="ARBA00010050"/>
    </source>
</evidence>
<evidence type="ECO:0000313" key="8">
    <source>
        <dbReference type="EMBL" id="CAG8473890.1"/>
    </source>
</evidence>
<organism evidence="8 9">
    <name type="scientific">Racocetra fulgida</name>
    <dbReference type="NCBI Taxonomy" id="60492"/>
    <lineage>
        <taxon>Eukaryota</taxon>
        <taxon>Fungi</taxon>
        <taxon>Fungi incertae sedis</taxon>
        <taxon>Mucoromycota</taxon>
        <taxon>Glomeromycotina</taxon>
        <taxon>Glomeromycetes</taxon>
        <taxon>Diversisporales</taxon>
        <taxon>Gigasporaceae</taxon>
        <taxon>Racocetra</taxon>
    </lineage>
</organism>
<sequence length="369" mass="41784">MSSEREAQALLAKADKKATTFGWFGSNKFEEAAELYNKAANIFKLGKRWKEAGDAFTKAANMQLQLNERDDAATTFINAAKCYKKGSFEATIYLKYQTLIIIFDPTDAITSLKQAIEILTDRGRFQAAAGHQKDIAQIYESDLIDLEKAMQAYEIAADWYAGEEATALANNCLLKVATFAATLEQYDKAIEKFEQVAAASLDNQLTKWSLKDYFLKAGLCHIAFGDHIGAKRAIERYCDMDVTFSTTRECQFLKAILEAVENDDIESFTNRVVEFDQLTKLDNWKTTILLRIKKSIQEGGSLTDNFQHLNESDSVTSIPAGGLILRSINSLERRFEKSVEDMPDKLSTSVRYTELSLKKYDWEYQHPFM</sequence>
<dbReference type="PANTHER" id="PTHR13768:SF8">
    <property type="entry name" value="ALPHA-SOLUBLE NSF ATTACHMENT PROTEIN"/>
    <property type="match status" value="1"/>
</dbReference>
<evidence type="ECO:0000256" key="7">
    <source>
        <dbReference type="RuleBase" id="RU367013"/>
    </source>
</evidence>
<comment type="caution">
    <text evidence="8">The sequence shown here is derived from an EMBL/GenBank/DDBJ whole genome shotgun (WGS) entry which is preliminary data.</text>
</comment>
<evidence type="ECO:0000256" key="5">
    <source>
        <dbReference type="ARBA" id="ARBA00022927"/>
    </source>
</evidence>
<dbReference type="FunFam" id="1.25.40.10:FF:000049">
    <property type="entry name" value="Alpha-soluble NSF attachment protein-like"/>
    <property type="match status" value="1"/>
</dbReference>
<name>A0A9N8W7V9_9GLOM</name>
<dbReference type="GO" id="GO:0006886">
    <property type="term" value="P:intracellular protein transport"/>
    <property type="evidence" value="ECO:0007669"/>
    <property type="project" value="UniProtKB-UniRule"/>
</dbReference>
<dbReference type="Gene3D" id="1.25.40.10">
    <property type="entry name" value="Tetratricopeptide repeat domain"/>
    <property type="match status" value="1"/>
</dbReference>
<dbReference type="GO" id="GO:0005774">
    <property type="term" value="C:vacuolar membrane"/>
    <property type="evidence" value="ECO:0007669"/>
    <property type="project" value="TreeGrafter"/>
</dbReference>
<keyword evidence="9" id="KW-1185">Reference proteome</keyword>